<sequence length="204" mass="23046">MSIDAVIFDIGNVLIEWQPETYYDRVVGAERRKAMFAAVDLHGMNDEVDRGGDFRQTIYDTAEKYPAFRDEIRMWHDNWLDLAQPRIEGSIALLRELRAAGVPVFALTNFGIGSFELARTRYEFLDEFDRRYISGHMGVIKPDAGIYAQVEADCGIAPERLLFTDDRIDNIRAAQARGWQTHLFDGVAGWHAALRAHGLPVSGG</sequence>
<reference evidence="1 2" key="1">
    <citation type="submission" date="2024-07" db="EMBL/GenBank/DDBJ databases">
        <authorList>
            <person name="Kang M."/>
        </authorList>
    </citation>
    <scope>NUCLEOTIDE SEQUENCE [LARGE SCALE GENOMIC DNA]</scope>
    <source>
        <strain evidence="1 2">DFM31</strain>
    </source>
</reference>
<dbReference type="InterPro" id="IPR036412">
    <property type="entry name" value="HAD-like_sf"/>
</dbReference>
<dbReference type="InterPro" id="IPR023214">
    <property type="entry name" value="HAD_sf"/>
</dbReference>
<proteinExistence type="predicted"/>
<dbReference type="SFLD" id="SFLDG01129">
    <property type="entry name" value="C1.5:_HAD__Beta-PGM__Phosphata"/>
    <property type="match status" value="1"/>
</dbReference>
<dbReference type="InterPro" id="IPR006439">
    <property type="entry name" value="HAD-SF_hydro_IA"/>
</dbReference>
<dbReference type="PANTHER" id="PTHR43611">
    <property type="entry name" value="ALPHA-D-GLUCOSE 1-PHOSPHATE PHOSPHATASE"/>
    <property type="match status" value="1"/>
</dbReference>
<name>A0ABV3L2W9_9RHOB</name>
<dbReference type="PANTHER" id="PTHR43611:SF3">
    <property type="entry name" value="FLAVIN MONONUCLEOTIDE HYDROLASE 1, CHLOROPLATIC"/>
    <property type="match status" value="1"/>
</dbReference>
<dbReference type="Gene3D" id="1.10.150.240">
    <property type="entry name" value="Putative phosphatase, domain 2"/>
    <property type="match status" value="1"/>
</dbReference>
<dbReference type="CDD" id="cd02603">
    <property type="entry name" value="HAD_sEH-N_like"/>
    <property type="match status" value="1"/>
</dbReference>
<dbReference type="SFLD" id="SFLDS00003">
    <property type="entry name" value="Haloacid_Dehalogenase"/>
    <property type="match status" value="1"/>
</dbReference>
<accession>A0ABV3L2W9</accession>
<dbReference type="Proteomes" id="UP001553161">
    <property type="component" value="Unassembled WGS sequence"/>
</dbReference>
<dbReference type="Pfam" id="PF00702">
    <property type="entry name" value="Hydrolase"/>
    <property type="match status" value="1"/>
</dbReference>
<evidence type="ECO:0000313" key="1">
    <source>
        <dbReference type="EMBL" id="MEV8465897.1"/>
    </source>
</evidence>
<organism evidence="1 2">
    <name type="scientific">Meridianimarinicoccus marinus</name>
    <dbReference type="NCBI Taxonomy" id="3231483"/>
    <lineage>
        <taxon>Bacteria</taxon>
        <taxon>Pseudomonadati</taxon>
        <taxon>Pseudomonadota</taxon>
        <taxon>Alphaproteobacteria</taxon>
        <taxon>Rhodobacterales</taxon>
        <taxon>Paracoccaceae</taxon>
        <taxon>Meridianimarinicoccus</taxon>
    </lineage>
</organism>
<comment type="caution">
    <text evidence="1">The sequence shown here is derived from an EMBL/GenBank/DDBJ whole genome shotgun (WGS) entry which is preliminary data.</text>
</comment>
<dbReference type="SUPFAM" id="SSF56784">
    <property type="entry name" value="HAD-like"/>
    <property type="match status" value="1"/>
</dbReference>
<dbReference type="RefSeq" id="WP_366191695.1">
    <property type="nucleotide sequence ID" value="NZ_JBFBVU010000003.1"/>
</dbReference>
<dbReference type="PRINTS" id="PR00413">
    <property type="entry name" value="HADHALOGNASE"/>
</dbReference>
<dbReference type="EMBL" id="JBFBVU010000003">
    <property type="protein sequence ID" value="MEV8465897.1"/>
    <property type="molecule type" value="Genomic_DNA"/>
</dbReference>
<protein>
    <submittedName>
        <fullName evidence="1">HAD family phosphatase</fullName>
    </submittedName>
</protein>
<gene>
    <name evidence="1" type="ORF">AB0T83_03765</name>
</gene>
<dbReference type="Gene3D" id="3.40.50.1000">
    <property type="entry name" value="HAD superfamily/HAD-like"/>
    <property type="match status" value="1"/>
</dbReference>
<evidence type="ECO:0000313" key="2">
    <source>
        <dbReference type="Proteomes" id="UP001553161"/>
    </source>
</evidence>
<dbReference type="NCBIfam" id="TIGR01509">
    <property type="entry name" value="HAD-SF-IA-v3"/>
    <property type="match status" value="1"/>
</dbReference>
<dbReference type="InterPro" id="IPR023198">
    <property type="entry name" value="PGP-like_dom2"/>
</dbReference>
<keyword evidence="2" id="KW-1185">Reference proteome</keyword>